<dbReference type="HOGENOM" id="CLU_1572373_0_0_1"/>
<evidence type="ECO:0000313" key="7">
    <source>
        <dbReference type="Proteomes" id="UP000001555"/>
    </source>
</evidence>
<dbReference type="EMBL" id="ABJB010522769">
    <property type="status" value="NOT_ANNOTATED_CDS"/>
    <property type="molecule type" value="Genomic_DNA"/>
</dbReference>
<dbReference type="EMBL" id="DS769099">
    <property type="protein sequence ID" value="EEC09027.1"/>
    <property type="molecule type" value="Genomic_DNA"/>
</dbReference>
<dbReference type="PANTHER" id="PTHR24012">
    <property type="entry name" value="RNA BINDING PROTEIN"/>
    <property type="match status" value="1"/>
</dbReference>
<dbReference type="Pfam" id="PF00076">
    <property type="entry name" value="RRM_1"/>
    <property type="match status" value="1"/>
</dbReference>
<gene>
    <name evidence="5" type="ORF">IscW_ISCW005543</name>
</gene>
<evidence type="ECO:0000313" key="6">
    <source>
        <dbReference type="EnsemblMetazoa" id="ISCW005543-PA"/>
    </source>
</evidence>
<dbReference type="EMBL" id="ABJB010161869">
    <property type="status" value="NOT_ANNOTATED_CDS"/>
    <property type="molecule type" value="Genomic_DNA"/>
</dbReference>
<protein>
    <recommendedName>
        <fullName evidence="4">RRM domain-containing protein</fullName>
    </recommendedName>
</protein>
<reference evidence="6" key="2">
    <citation type="submission" date="2020-05" db="UniProtKB">
        <authorList>
            <consortium name="EnsemblMetazoa"/>
        </authorList>
    </citation>
    <scope>IDENTIFICATION</scope>
    <source>
        <strain evidence="6">wikel</strain>
    </source>
</reference>
<dbReference type="STRING" id="6945.B7PR05"/>
<dbReference type="SMART" id="SM00360">
    <property type="entry name" value="RRM"/>
    <property type="match status" value="1"/>
</dbReference>
<dbReference type="GO" id="GO:0003723">
    <property type="term" value="F:RNA binding"/>
    <property type="evidence" value="ECO:0007669"/>
    <property type="project" value="UniProtKB-UniRule"/>
</dbReference>
<dbReference type="AlphaFoldDB" id="B7PR05"/>
<evidence type="ECO:0000256" key="1">
    <source>
        <dbReference type="ARBA" id="ARBA00022737"/>
    </source>
</evidence>
<evidence type="ECO:0007829" key="8">
    <source>
        <dbReference type="PeptideAtlas" id="B7PR05"/>
    </source>
</evidence>
<proteinExistence type="evidence at protein level"/>
<dbReference type="VEuPathDB" id="VectorBase:ISCI005543"/>
<dbReference type="OrthoDB" id="267048at2759"/>
<evidence type="ECO:0000313" key="5">
    <source>
        <dbReference type="EMBL" id="EEC09027.1"/>
    </source>
</evidence>
<evidence type="ECO:0000256" key="3">
    <source>
        <dbReference type="PROSITE-ProRule" id="PRU00176"/>
    </source>
</evidence>
<dbReference type="EMBL" id="ABJB010854948">
    <property type="status" value="NOT_ANNOTATED_CDS"/>
    <property type="molecule type" value="Genomic_DNA"/>
</dbReference>
<dbReference type="Proteomes" id="UP000001555">
    <property type="component" value="Unassembled WGS sequence"/>
</dbReference>
<keyword evidence="7" id="KW-1185">Reference proteome</keyword>
<accession>B7PR05</accession>
<dbReference type="VEuPathDB" id="VectorBase:ISCP_025056"/>
<dbReference type="InterPro" id="IPR035979">
    <property type="entry name" value="RBD_domain_sf"/>
</dbReference>
<keyword evidence="8" id="KW-1267">Proteomics identification</keyword>
<evidence type="ECO:0000259" key="4">
    <source>
        <dbReference type="PROSITE" id="PS50102"/>
    </source>
</evidence>
<dbReference type="EMBL" id="ABJB010025823">
    <property type="status" value="NOT_ANNOTATED_CDS"/>
    <property type="molecule type" value="Genomic_DNA"/>
</dbReference>
<dbReference type="FunFam" id="3.30.70.330:FF:000015">
    <property type="entry name" value="CUGBP Elav-like family member 1 isoform 2"/>
    <property type="match status" value="1"/>
</dbReference>
<dbReference type="EnsemblMetazoa" id="ISCW005543-RA">
    <property type="protein sequence ID" value="ISCW005543-PA"/>
    <property type="gene ID" value="ISCW005543"/>
</dbReference>
<dbReference type="VEuPathDB" id="VectorBase:ISCW005543"/>
<dbReference type="InterPro" id="IPR012677">
    <property type="entry name" value="Nucleotide-bd_a/b_plait_sf"/>
</dbReference>
<name>B7PR05_IXOSC</name>
<reference evidence="5 7" key="1">
    <citation type="submission" date="2008-03" db="EMBL/GenBank/DDBJ databases">
        <title>Annotation of Ixodes scapularis.</title>
        <authorList>
            <consortium name="Ixodes scapularis Genome Project Consortium"/>
            <person name="Caler E."/>
            <person name="Hannick L.I."/>
            <person name="Bidwell S."/>
            <person name="Joardar V."/>
            <person name="Thiagarajan M."/>
            <person name="Amedeo P."/>
            <person name="Galinsky K.J."/>
            <person name="Schobel S."/>
            <person name="Inman J."/>
            <person name="Hostetler J."/>
            <person name="Miller J."/>
            <person name="Hammond M."/>
            <person name="Megy K."/>
            <person name="Lawson D."/>
            <person name="Kodira C."/>
            <person name="Sutton G."/>
            <person name="Meyer J."/>
            <person name="Hill C.A."/>
            <person name="Birren B."/>
            <person name="Nene V."/>
            <person name="Collins F."/>
            <person name="Alarcon-Chaidez F."/>
            <person name="Wikel S."/>
            <person name="Strausberg R."/>
        </authorList>
    </citation>
    <scope>NUCLEOTIDE SEQUENCE [LARGE SCALE GENOMIC DNA]</scope>
    <source>
        <strain evidence="7">Wikel</strain>
        <strain evidence="5">Wikel colony</strain>
    </source>
</reference>
<sequence length="170" mass="18724">MGRKRERKLFIGMLAKECNESDVRVMFSPFGSIEECTVLRDGSGQSKGCAFVTYASRQCAINAIKAMNHSQTMKGCNNPMVVKFADTQKEKEQKRQQQVMTNLWTMANFVNLGTVTPQYLAHLDATLDASGSLWGSLISDARSAPEITSLPPSVHRVVPAPNLPPPIVPR</sequence>
<dbReference type="EMBL" id="ABJB011108352">
    <property type="status" value="NOT_ANNOTATED_CDS"/>
    <property type="molecule type" value="Genomic_DNA"/>
</dbReference>
<dbReference type="PROSITE" id="PS50102">
    <property type="entry name" value="RRM"/>
    <property type="match status" value="1"/>
</dbReference>
<dbReference type="SUPFAM" id="SSF54928">
    <property type="entry name" value="RNA-binding domain, RBD"/>
    <property type="match status" value="1"/>
</dbReference>
<feature type="domain" description="RRM" evidence="4">
    <location>
        <begin position="7"/>
        <end position="87"/>
    </location>
</feature>
<dbReference type="CDD" id="cd12636">
    <property type="entry name" value="RRM2_Bruno_like"/>
    <property type="match status" value="1"/>
</dbReference>
<organism>
    <name type="scientific">Ixodes scapularis</name>
    <name type="common">Black-legged tick</name>
    <name type="synonym">Deer tick</name>
    <dbReference type="NCBI Taxonomy" id="6945"/>
    <lineage>
        <taxon>Eukaryota</taxon>
        <taxon>Metazoa</taxon>
        <taxon>Ecdysozoa</taxon>
        <taxon>Arthropoda</taxon>
        <taxon>Chelicerata</taxon>
        <taxon>Arachnida</taxon>
        <taxon>Acari</taxon>
        <taxon>Parasitiformes</taxon>
        <taxon>Ixodida</taxon>
        <taxon>Ixodoidea</taxon>
        <taxon>Ixodidae</taxon>
        <taxon>Ixodinae</taxon>
        <taxon>Ixodes</taxon>
    </lineage>
</organism>
<dbReference type="InParanoid" id="B7PR05"/>
<dbReference type="InterPro" id="IPR000504">
    <property type="entry name" value="RRM_dom"/>
</dbReference>
<dbReference type="Gene3D" id="3.30.70.330">
    <property type="match status" value="1"/>
</dbReference>
<dbReference type="PaxDb" id="6945-B7PR05"/>
<keyword evidence="2 3" id="KW-0694">RNA-binding</keyword>
<evidence type="ECO:0000256" key="2">
    <source>
        <dbReference type="ARBA" id="ARBA00022884"/>
    </source>
</evidence>
<keyword evidence="1" id="KW-0677">Repeat</keyword>